<evidence type="ECO:0000313" key="2">
    <source>
        <dbReference type="Proteomes" id="UP001207742"/>
    </source>
</evidence>
<evidence type="ECO:0000313" key="1">
    <source>
        <dbReference type="EMBL" id="MCW3487225.1"/>
    </source>
</evidence>
<dbReference type="RefSeq" id="WP_264734035.1">
    <property type="nucleotide sequence ID" value="NZ_JAPDNR010000001.1"/>
</dbReference>
<dbReference type="EMBL" id="JAPDNS010000002">
    <property type="protein sequence ID" value="MCW3487225.1"/>
    <property type="molecule type" value="Genomic_DNA"/>
</dbReference>
<dbReference type="PROSITE" id="PS51257">
    <property type="entry name" value="PROKAR_LIPOPROTEIN"/>
    <property type="match status" value="1"/>
</dbReference>
<sequence>MHLLQQKSRFLLGAVLLFSACQPKNSAQQSAAMQDSLRHLAARYYEESMALNPLQATFNGENQYNDQLPIDISEAFRAKADSFYAAWQQTLKSIDTAAISGNDRITYDMLKREFDINREGLTFHDHLMPVQQFTCLPITLAQLGSGSSAQPFKTDKDYRNFIHRMERFAIWTDTAIANMRRGIATGYVLPKSLVVKVIPQMKDLATNKADNIFFAPLKKMPDSLDANALGLLAKDYKTAVETYILPSYAKLQQFLQTEYLPKARSTSGIGGIPDGQAYYNYLIRSWTTTSPSPEAVYATGEQEVARIRGEMETVKNSTGFKGDLAAFFNQVRNDKHLRIFATPAAILDSFKAIEHKIMPGVKKMYGHLPKTKFEIRQTEAYRAASASAEYQQGSADGTRPGVFYVPILDAKTFPYSGMECLFLHEAIPGHHFQISLQQENDSLPKFRRFSWIGAYGEGYALYCESLGKELGLYSDPYMYFGRLTDEIHRAIRLVVDAGLHAKGWTREQAIKYMMENEPLSEAEAIAEIERYMAIPGQALSYKTGELKIQELRRKYTKELGDRFNLASFHDELLKDGCVPLSILEEKMARWSSQVK</sequence>
<comment type="caution">
    <text evidence="1">The sequence shown here is derived from an EMBL/GenBank/DDBJ whole genome shotgun (WGS) entry which is preliminary data.</text>
</comment>
<dbReference type="PANTHER" id="PTHR33361">
    <property type="entry name" value="GLR0591 PROTEIN"/>
    <property type="match status" value="1"/>
</dbReference>
<keyword evidence="2" id="KW-1185">Reference proteome</keyword>
<dbReference type="Proteomes" id="UP001207742">
    <property type="component" value="Unassembled WGS sequence"/>
</dbReference>
<dbReference type="Pfam" id="PF05960">
    <property type="entry name" value="DUF885"/>
    <property type="match status" value="1"/>
</dbReference>
<gene>
    <name evidence="1" type="ORF">OL497_25230</name>
</gene>
<accession>A0ABT3IU30</accession>
<reference evidence="1 2" key="1">
    <citation type="submission" date="2022-10" db="EMBL/GenBank/DDBJ databases">
        <title>Chitinophaga nivalis PC15 sp. nov., isolated from Pyeongchang county, South Korea.</title>
        <authorList>
            <person name="Trinh H.N."/>
        </authorList>
    </citation>
    <scope>NUCLEOTIDE SEQUENCE [LARGE SCALE GENOMIC DNA]</scope>
    <source>
        <strain evidence="1 2">PC14</strain>
    </source>
</reference>
<organism evidence="1 2">
    <name type="scientific">Chitinophaga nivalis</name>
    <dbReference type="NCBI Taxonomy" id="2991709"/>
    <lineage>
        <taxon>Bacteria</taxon>
        <taxon>Pseudomonadati</taxon>
        <taxon>Bacteroidota</taxon>
        <taxon>Chitinophagia</taxon>
        <taxon>Chitinophagales</taxon>
        <taxon>Chitinophagaceae</taxon>
        <taxon>Chitinophaga</taxon>
    </lineage>
</organism>
<dbReference type="InterPro" id="IPR010281">
    <property type="entry name" value="DUF885"/>
</dbReference>
<proteinExistence type="predicted"/>
<dbReference type="PANTHER" id="PTHR33361:SF16">
    <property type="entry name" value="DUF885 DOMAIN-CONTAINING PROTEIN"/>
    <property type="match status" value="1"/>
</dbReference>
<name>A0ABT3IU30_9BACT</name>
<protein>
    <submittedName>
        <fullName evidence="1">DUF885 domain-containing protein</fullName>
    </submittedName>
</protein>